<dbReference type="InterPro" id="IPR002347">
    <property type="entry name" value="SDR_fam"/>
</dbReference>
<dbReference type="SUPFAM" id="SSF51735">
    <property type="entry name" value="NAD(P)-binding Rossmann-fold domains"/>
    <property type="match status" value="1"/>
</dbReference>
<accession>A0AA97LC73</accession>
<sequence length="224" mass="24214">MIHAIIASLHPRQALHRVLRMASTSSRAHGTLADKVALVTASTEGIGFAIARRLGQDGAHVVLSSRKQANVDRAVAELQKENLSVSGLVCHVGKAEDRQRLIDAALERHGGIDILVSNAAVNPFFGSTLDATEDVWDKGWLHRYRLFNCCVFTISGLGPLQCQQDSSSGPHPHSGPRVGPEQHPHQLAGSWTDPDKIQLSPLAGQIQRKQDAGDHADSEDWSPV</sequence>
<reference evidence="4" key="1">
    <citation type="submission" date="2025-08" db="UniProtKB">
        <authorList>
            <consortium name="RefSeq"/>
        </authorList>
    </citation>
    <scope>IDENTIFICATION</scope>
    <source>
        <tissue evidence="4">Blood</tissue>
    </source>
</reference>
<dbReference type="GO" id="GO:0004090">
    <property type="term" value="F:carbonyl reductase (NADPH) activity"/>
    <property type="evidence" value="ECO:0007669"/>
    <property type="project" value="TreeGrafter"/>
</dbReference>
<evidence type="ECO:0000313" key="3">
    <source>
        <dbReference type="Proteomes" id="UP001190640"/>
    </source>
</evidence>
<feature type="compositionally biased region" description="Basic and acidic residues" evidence="2">
    <location>
        <begin position="208"/>
        <end position="218"/>
    </location>
</feature>
<evidence type="ECO:0000256" key="1">
    <source>
        <dbReference type="ARBA" id="ARBA00006484"/>
    </source>
</evidence>
<evidence type="ECO:0000256" key="2">
    <source>
        <dbReference type="SAM" id="MobiDB-lite"/>
    </source>
</evidence>
<feature type="region of interest" description="Disordered" evidence="2">
    <location>
        <begin position="162"/>
        <end position="224"/>
    </location>
</feature>
<dbReference type="PANTHER" id="PTHR43943:SF2">
    <property type="entry name" value="DEHYDROGENASE_REDUCTASE 4"/>
    <property type="match status" value="1"/>
</dbReference>
<dbReference type="GeneID" id="129338979"/>
<evidence type="ECO:0000313" key="4">
    <source>
        <dbReference type="RefSeq" id="XP_054849541.1"/>
    </source>
</evidence>
<dbReference type="AlphaFoldDB" id="A0AA97LC73"/>
<dbReference type="RefSeq" id="XP_054849541.1">
    <property type="nucleotide sequence ID" value="XM_054993566.1"/>
</dbReference>
<dbReference type="PRINTS" id="PR00081">
    <property type="entry name" value="GDHRDH"/>
</dbReference>
<gene>
    <name evidence="4" type="primary">LOC129338979</name>
</gene>
<name>A0AA97LC73_EUBMA</name>
<protein>
    <submittedName>
        <fullName evidence="4">Dehydrogenase/reductase SDR family member 4-like isoform X3</fullName>
    </submittedName>
</protein>
<dbReference type="InterPro" id="IPR036291">
    <property type="entry name" value="NAD(P)-bd_dom_sf"/>
</dbReference>
<dbReference type="Proteomes" id="UP001190640">
    <property type="component" value="Chromosome 12"/>
</dbReference>
<comment type="similarity">
    <text evidence="1">Belongs to the short-chain dehydrogenases/reductases (SDR) family.</text>
</comment>
<organism evidence="3 4">
    <name type="scientific">Eublepharis macularius</name>
    <name type="common">Leopard gecko</name>
    <name type="synonym">Cyrtodactylus macularius</name>
    <dbReference type="NCBI Taxonomy" id="481883"/>
    <lineage>
        <taxon>Eukaryota</taxon>
        <taxon>Metazoa</taxon>
        <taxon>Chordata</taxon>
        <taxon>Craniata</taxon>
        <taxon>Vertebrata</taxon>
        <taxon>Euteleostomi</taxon>
        <taxon>Lepidosauria</taxon>
        <taxon>Squamata</taxon>
        <taxon>Bifurcata</taxon>
        <taxon>Gekkota</taxon>
        <taxon>Eublepharidae</taxon>
        <taxon>Eublepharinae</taxon>
        <taxon>Eublepharis</taxon>
    </lineage>
</organism>
<feature type="compositionally biased region" description="Low complexity" evidence="2">
    <location>
        <begin position="166"/>
        <end position="176"/>
    </location>
</feature>
<dbReference type="Pfam" id="PF00106">
    <property type="entry name" value="adh_short"/>
    <property type="match status" value="1"/>
</dbReference>
<proteinExistence type="inferred from homology"/>
<keyword evidence="3" id="KW-1185">Reference proteome</keyword>
<dbReference type="PANTHER" id="PTHR43943">
    <property type="entry name" value="DEHYDROGENASE/REDUCTASE (SDR FAMILY) MEMBER 4"/>
    <property type="match status" value="1"/>
</dbReference>
<dbReference type="Gene3D" id="3.40.50.720">
    <property type="entry name" value="NAD(P)-binding Rossmann-like Domain"/>
    <property type="match status" value="1"/>
</dbReference>